<dbReference type="HOGENOM" id="CLU_2436601_0_0_7"/>
<gene>
    <name evidence="2" type="ordered locus">Gbem_3602</name>
</gene>
<accession>B5ECX7</accession>
<dbReference type="STRING" id="404380.Gbem_3602"/>
<reference evidence="2 3" key="2">
    <citation type="journal article" date="2010" name="BMC Genomics">
        <title>The genome of Geobacter bemidjiensis, exemplar for the subsurface clade of Geobacter species that predominate in Fe(III)-reducing subsurface environments.</title>
        <authorList>
            <person name="Aklujkar M."/>
            <person name="Young N.D."/>
            <person name="Holmes D."/>
            <person name="Chavan M."/>
            <person name="Risso C."/>
            <person name="Kiss H.E."/>
            <person name="Han C.S."/>
            <person name="Land M.L."/>
            <person name="Lovley D.R."/>
        </authorList>
    </citation>
    <scope>NUCLEOTIDE SEQUENCE [LARGE SCALE GENOMIC DNA]</scope>
    <source>
        <strain evidence="3">ATCC BAA-1014 / DSM 16622 / JCM 12645 / Bem</strain>
    </source>
</reference>
<keyword evidence="1" id="KW-0732">Signal</keyword>
<dbReference type="AlphaFoldDB" id="B5ECX7"/>
<dbReference type="RefSeq" id="WP_012532031.1">
    <property type="nucleotide sequence ID" value="NC_011146.1"/>
</dbReference>
<feature type="signal peptide" evidence="1">
    <location>
        <begin position="1"/>
        <end position="22"/>
    </location>
</feature>
<keyword evidence="3" id="KW-1185">Reference proteome</keyword>
<sequence length="90" mass="9768">MKKLVYLAVLCSMLTFPSFASAAKDAGAATVLSMVFSGSGEWYNRDFKGNFPWGECILGEICCLVKVSSAFDAAAGKTDNDIRLDFWSKP</sequence>
<dbReference type="Proteomes" id="UP000008825">
    <property type="component" value="Chromosome"/>
</dbReference>
<name>B5ECX7_CITBB</name>
<protein>
    <submittedName>
        <fullName evidence="2">Uncharacterized protein</fullName>
    </submittedName>
</protein>
<dbReference type="KEGG" id="gbm:Gbem_3602"/>
<proteinExistence type="predicted"/>
<organism evidence="2 3">
    <name type="scientific">Citrifermentans bemidjiense (strain ATCC BAA-1014 / DSM 16622 / JCM 12645 / Bem)</name>
    <name type="common">Geobacter bemidjiensis</name>
    <dbReference type="NCBI Taxonomy" id="404380"/>
    <lineage>
        <taxon>Bacteria</taxon>
        <taxon>Pseudomonadati</taxon>
        <taxon>Thermodesulfobacteriota</taxon>
        <taxon>Desulfuromonadia</taxon>
        <taxon>Geobacterales</taxon>
        <taxon>Geobacteraceae</taxon>
        <taxon>Citrifermentans</taxon>
    </lineage>
</organism>
<reference evidence="2 3" key="1">
    <citation type="submission" date="2008-07" db="EMBL/GenBank/DDBJ databases">
        <title>Complete sequence of Geobacter bemidjiensis BEM.</title>
        <authorList>
            <consortium name="US DOE Joint Genome Institute"/>
            <person name="Lucas S."/>
            <person name="Copeland A."/>
            <person name="Lapidus A."/>
            <person name="Glavina del Rio T."/>
            <person name="Dalin E."/>
            <person name="Tice H."/>
            <person name="Bruce D."/>
            <person name="Goodwin L."/>
            <person name="Pitluck S."/>
            <person name="Kiss H."/>
            <person name="Brettin T."/>
            <person name="Detter J.C."/>
            <person name="Han C."/>
            <person name="Kuske C.R."/>
            <person name="Schmutz J."/>
            <person name="Larimer F."/>
            <person name="Land M."/>
            <person name="Hauser L."/>
            <person name="Kyrpides N."/>
            <person name="Lykidis A."/>
            <person name="Lovley D."/>
            <person name="Richardson P."/>
        </authorList>
    </citation>
    <scope>NUCLEOTIDE SEQUENCE [LARGE SCALE GENOMIC DNA]</scope>
    <source>
        <strain evidence="3">ATCC BAA-1014 / DSM 16622 / JCM 12645 / Bem</strain>
    </source>
</reference>
<evidence type="ECO:0000256" key="1">
    <source>
        <dbReference type="SAM" id="SignalP"/>
    </source>
</evidence>
<feature type="chain" id="PRO_5002829819" evidence="1">
    <location>
        <begin position="23"/>
        <end position="90"/>
    </location>
</feature>
<evidence type="ECO:0000313" key="3">
    <source>
        <dbReference type="Proteomes" id="UP000008825"/>
    </source>
</evidence>
<dbReference type="EMBL" id="CP001124">
    <property type="protein sequence ID" value="ACH40594.1"/>
    <property type="molecule type" value="Genomic_DNA"/>
</dbReference>
<evidence type="ECO:0000313" key="2">
    <source>
        <dbReference type="EMBL" id="ACH40594.1"/>
    </source>
</evidence>
<dbReference type="OrthoDB" id="9882032at2"/>